<keyword evidence="1" id="KW-0812">Transmembrane</keyword>
<name>A0A0M6W8X0_9FIRM</name>
<evidence type="ECO:0000313" key="3">
    <source>
        <dbReference type="EMBL" id="CRL31890.1"/>
    </source>
</evidence>
<dbReference type="Proteomes" id="UP000049979">
    <property type="component" value="Unassembled WGS sequence"/>
</dbReference>
<organism evidence="3 4">
    <name type="scientific">Roseburia faecis</name>
    <dbReference type="NCBI Taxonomy" id="301302"/>
    <lineage>
        <taxon>Bacteria</taxon>
        <taxon>Bacillati</taxon>
        <taxon>Bacillota</taxon>
        <taxon>Clostridia</taxon>
        <taxon>Lachnospirales</taxon>
        <taxon>Lachnospiraceae</taxon>
        <taxon>Roseburia</taxon>
    </lineage>
</organism>
<dbReference type="AlphaFoldDB" id="A0A0M6W8X0"/>
<evidence type="ECO:0000313" key="4">
    <source>
        <dbReference type="Proteomes" id="UP000049979"/>
    </source>
</evidence>
<feature type="domain" description="DUF58" evidence="2">
    <location>
        <begin position="197"/>
        <end position="273"/>
    </location>
</feature>
<keyword evidence="1" id="KW-0472">Membrane</keyword>
<dbReference type="OrthoDB" id="9778037at2"/>
<keyword evidence="4" id="KW-1185">Reference proteome</keyword>
<evidence type="ECO:0000256" key="1">
    <source>
        <dbReference type="SAM" id="Phobius"/>
    </source>
</evidence>
<proteinExistence type="predicted"/>
<dbReference type="Pfam" id="PF01882">
    <property type="entry name" value="DUF58"/>
    <property type="match status" value="1"/>
</dbReference>
<gene>
    <name evidence="3" type="ORF">M72_18991</name>
</gene>
<dbReference type="InterPro" id="IPR002881">
    <property type="entry name" value="DUF58"/>
</dbReference>
<keyword evidence="1" id="KW-1133">Transmembrane helix</keyword>
<dbReference type="STRING" id="301302.ERS852420_01835"/>
<protein>
    <recommendedName>
        <fullName evidence="2">DUF58 domain-containing protein</fullName>
    </recommendedName>
</protein>
<dbReference type="EMBL" id="CVRR01000003">
    <property type="protein sequence ID" value="CRL31890.1"/>
    <property type="molecule type" value="Genomic_DNA"/>
</dbReference>
<dbReference type="RefSeq" id="WP_055066723.1">
    <property type="nucleotide sequence ID" value="NZ_CP173697.1"/>
</dbReference>
<reference evidence="4" key="1">
    <citation type="submission" date="2015-05" db="EMBL/GenBank/DDBJ databases">
        <authorList>
            <consortium name="Pathogen Informatics"/>
        </authorList>
    </citation>
    <scope>NUCLEOTIDE SEQUENCE [LARGE SCALE GENOMIC DNA]</scope>
    <source>
        <strain evidence="4">M72</strain>
    </source>
</reference>
<dbReference type="PANTHER" id="PTHR34351">
    <property type="entry name" value="SLR1927 PROTEIN-RELATED"/>
    <property type="match status" value="1"/>
</dbReference>
<accession>A0A0M6W8X0</accession>
<feature type="transmembrane region" description="Helical" evidence="1">
    <location>
        <begin position="20"/>
        <end position="46"/>
    </location>
</feature>
<evidence type="ECO:0000259" key="2">
    <source>
        <dbReference type="Pfam" id="PF01882"/>
    </source>
</evidence>
<sequence length="370" mass="42799">MGSFLIGTGVTLVTFYIALIYGNIAIGLIGFAELVLMLLACLYLLIYCRHITADIRIPLTVAEKGKKVTVQLTVDQTMLFPAAKVRYRVRCRNTFAGYARNFWWNGAGLMRGMQCMEKRVVLSHVGSYEYELVKVRIYDLTGLFYVHKKIKRFADIQVLPELDAVAVQVSERVRRYFGEAESYDDFQPGTDVSQIFDVREYRPGDRLQRIHWKLSAKSDGLLVREDSQPLACAVVFLLDMLPQMSGKGRHMRRSREAYAETFLTIAADLVYSMMDAGCPHYVAWQEETEIKRLRVEDEESVYLFLMQFMECQKETAGSLRQRYEQQYRCEHPVHRLELTPELFLVLDGQTLADFGGDNWRQKLEEMELVL</sequence>